<reference evidence="2 3" key="1">
    <citation type="journal article" date="2017" name="Antonie Van Leeuwenhoek">
        <title>Phylogenomic resolution of the bacterial genus Pantoea and its relationship with Erwinia and Tatumella.</title>
        <authorList>
            <person name="Palmer M."/>
            <person name="Steenkamp E.T."/>
            <person name="Coetzee M.P."/>
            <person name="Chan W.Y."/>
            <person name="van Zyl E."/>
            <person name="De Maayer P."/>
            <person name="Coutinho T.A."/>
            <person name="Blom J."/>
            <person name="Smits T.H."/>
            <person name="Duffy B."/>
            <person name="Venter S.N."/>
        </authorList>
    </citation>
    <scope>NUCLEOTIDE SEQUENCE [LARGE SCALE GENOMIC DNA]</scope>
    <source>
        <strain evidence="2 3">LMG 26277</strain>
    </source>
</reference>
<feature type="compositionally biased region" description="Low complexity" evidence="1">
    <location>
        <begin position="51"/>
        <end position="69"/>
    </location>
</feature>
<feature type="region of interest" description="Disordered" evidence="1">
    <location>
        <begin position="1"/>
        <end position="69"/>
    </location>
</feature>
<dbReference type="Proteomes" id="UP000193104">
    <property type="component" value="Unassembled WGS sequence"/>
</dbReference>
<dbReference type="STRING" id="1076551.HA48_08270"/>
<dbReference type="RefSeq" id="WP_128600611.1">
    <property type="nucleotide sequence ID" value="NZ_MLFS01000017.1"/>
</dbReference>
<protein>
    <submittedName>
        <fullName evidence="2">Uncharacterized protein</fullName>
    </submittedName>
</protein>
<evidence type="ECO:0000313" key="2">
    <source>
        <dbReference type="EMBL" id="ORM73692.1"/>
    </source>
</evidence>
<sequence length="112" mass="11210">MAPIVAEQPAAADAPVDLDQQLATQDPLANGSASAGASSASTPGLRNDQQPDASVSPPAPASSASAATDTVRQDIAAGVKDFAQAFSFVEQGVLKLGSAAKDELIALAKKYM</sequence>
<organism evidence="2 3">
    <name type="scientific">Pantoea wallisii</name>
    <dbReference type="NCBI Taxonomy" id="1076551"/>
    <lineage>
        <taxon>Bacteria</taxon>
        <taxon>Pseudomonadati</taxon>
        <taxon>Pseudomonadota</taxon>
        <taxon>Gammaproteobacteria</taxon>
        <taxon>Enterobacterales</taxon>
        <taxon>Erwiniaceae</taxon>
        <taxon>Pantoea</taxon>
    </lineage>
</organism>
<feature type="compositionally biased region" description="Low complexity" evidence="1">
    <location>
        <begin position="29"/>
        <end position="41"/>
    </location>
</feature>
<proteinExistence type="predicted"/>
<comment type="caution">
    <text evidence="2">The sequence shown here is derived from an EMBL/GenBank/DDBJ whole genome shotgun (WGS) entry which is preliminary data.</text>
</comment>
<dbReference type="EMBL" id="MLFS01000017">
    <property type="protein sequence ID" value="ORM73692.1"/>
    <property type="molecule type" value="Genomic_DNA"/>
</dbReference>
<name>A0A1X1DAI5_9GAMM</name>
<gene>
    <name evidence="2" type="ORF">HA48_08270</name>
</gene>
<accession>A0A1X1DAI5</accession>
<evidence type="ECO:0000313" key="3">
    <source>
        <dbReference type="Proteomes" id="UP000193104"/>
    </source>
</evidence>
<evidence type="ECO:0000256" key="1">
    <source>
        <dbReference type="SAM" id="MobiDB-lite"/>
    </source>
</evidence>
<keyword evidence="3" id="KW-1185">Reference proteome</keyword>
<dbReference type="OrthoDB" id="6549060at2"/>
<dbReference type="AlphaFoldDB" id="A0A1X1DAI5"/>